<dbReference type="Pfam" id="PF22535">
    <property type="entry name" value="DUF7003"/>
    <property type="match status" value="1"/>
</dbReference>
<organism evidence="1 2">
    <name type="scientific">Micromonospora lupini str. Lupac 08</name>
    <dbReference type="NCBI Taxonomy" id="1150864"/>
    <lineage>
        <taxon>Bacteria</taxon>
        <taxon>Bacillati</taxon>
        <taxon>Actinomycetota</taxon>
        <taxon>Actinomycetes</taxon>
        <taxon>Micromonosporales</taxon>
        <taxon>Micromonosporaceae</taxon>
        <taxon>Micromonospora</taxon>
    </lineage>
</organism>
<evidence type="ECO:0000313" key="2">
    <source>
        <dbReference type="Proteomes" id="UP000003448"/>
    </source>
</evidence>
<reference evidence="2" key="1">
    <citation type="journal article" date="2012" name="J. Bacteriol.">
        <title>Genome Sequence of Micromonospora lupini Lupac 08, Isolated from Root Nodules of Lupinus angustifolius.</title>
        <authorList>
            <person name="Alonso-Vega P."/>
            <person name="Normand P."/>
            <person name="Bacigalupe R."/>
            <person name="Pujic P."/>
            <person name="Lajus A."/>
            <person name="Vallenet D."/>
            <person name="Carro L."/>
            <person name="Coll P."/>
            <person name="Trujillo M.E."/>
        </authorList>
    </citation>
    <scope>NUCLEOTIDE SEQUENCE [LARGE SCALE GENOMIC DNA]</scope>
    <source>
        <strain evidence="2">Lupac 08</strain>
    </source>
</reference>
<protein>
    <submittedName>
        <fullName evidence="1">Uncharacterized protein</fullName>
    </submittedName>
</protein>
<accession>I0L1J9</accession>
<proteinExistence type="predicted"/>
<evidence type="ECO:0000313" key="1">
    <source>
        <dbReference type="EMBL" id="CCH17696.1"/>
    </source>
</evidence>
<gene>
    <name evidence="1" type="ORF">MILUP08_42627</name>
</gene>
<name>I0L1J9_9ACTN</name>
<dbReference type="Proteomes" id="UP000003448">
    <property type="component" value="Unassembled WGS sequence"/>
</dbReference>
<comment type="caution">
    <text evidence="1">The sequence shown here is derived from an EMBL/GenBank/DDBJ whole genome shotgun (WGS) entry which is preliminary data.</text>
</comment>
<dbReference type="EMBL" id="CAIE01000022">
    <property type="protein sequence ID" value="CCH17696.1"/>
    <property type="molecule type" value="Genomic_DNA"/>
</dbReference>
<sequence length="251" mass="28317">MPGLIIRSMVRVEAVVDVFDRAAEQLRFPEPEHPHSYLIAARLHAFSDAERWARVIDTVGCNPRAANVVDVLHALGNCLTGTNKTWNRHFVNRIDNFADLFEDDPGAAVYRQVPLVIRGQAVPVAAAATISPEDLFRLLAPQHRDLLLAENTEVRQLVPADLPQVLRLDDWHHTALRVRPPSPERDRQRQIHKMLTRHASPQAWVPFEVRPSDIETYQQIGEVMATADPSHYRPVLPGNTHCSNWPMSGAL</sequence>
<dbReference type="InterPro" id="IPR054272">
    <property type="entry name" value="DUF7003"/>
</dbReference>
<dbReference type="AlphaFoldDB" id="I0L1J9"/>
<keyword evidence="2" id="KW-1185">Reference proteome</keyword>
<dbReference type="eggNOG" id="ENOG5030KI8">
    <property type="taxonomic scope" value="Bacteria"/>
</dbReference>